<dbReference type="Proteomes" id="UP000019140">
    <property type="component" value="Unassembled WGS sequence"/>
</dbReference>
<comment type="caution">
    <text evidence="2">The sequence shown here is derived from an EMBL/GenBank/DDBJ whole genome shotgun (WGS) entry which is preliminary data.</text>
</comment>
<dbReference type="PATRIC" id="fig|1429439.4.peg.839"/>
<dbReference type="Pfam" id="PF00144">
    <property type="entry name" value="Beta-lactamase"/>
    <property type="match status" value="1"/>
</dbReference>
<evidence type="ECO:0000313" key="3">
    <source>
        <dbReference type="Proteomes" id="UP000019140"/>
    </source>
</evidence>
<gene>
    <name evidence="2" type="ORF">ETSY2_04940</name>
</gene>
<dbReference type="Gene3D" id="3.40.710.10">
    <property type="entry name" value="DD-peptidase/beta-lactamase superfamily"/>
    <property type="match status" value="1"/>
</dbReference>
<name>W4MFT3_9BACT</name>
<dbReference type="InterPro" id="IPR052907">
    <property type="entry name" value="Beta-lactamase/esterase"/>
</dbReference>
<dbReference type="PANTHER" id="PTHR43319">
    <property type="entry name" value="BETA-LACTAMASE-RELATED"/>
    <property type="match status" value="1"/>
</dbReference>
<sequence>MARRLGNQLDQIKRVQAMTQSLTSPIQGTCDSRFTAVRDAFAANFATGEEIGAAVAVTLNGRPVVDLWAGHADPARSRPWQQDTLVTVYSTTKGMTAICAHRLVDQGLLDLDAPVTRYWPEFAQAGKQDVPVHLLLSHRVGLPTVSNPLPPEAIYNWDAMTAALAAQAPLWQPGSRHGYHALTYGWLVGEVVRRVSGKRIGAFFRDEVAQPLGLDFHIGLAPGHDDRIAEMVAVDPSSAGAQEQEKLRQAKIESMEQTLRQAQGTIQIAPGDHNTEAWRRAEIPAANGHSDAQSLARVYGALACGGSVDGVHVLSPEAIARATVEQASGPDAQLPISTRYALGFWLSQPAAPLGPNPNAFGHPGAGGSVGFADLDAGLGFGYVMNQMKVGLLVEGTGRRLIDAVYACLS</sequence>
<keyword evidence="3" id="KW-1185">Reference proteome</keyword>
<proteinExistence type="predicted"/>
<dbReference type="InterPro" id="IPR001466">
    <property type="entry name" value="Beta-lactam-related"/>
</dbReference>
<dbReference type="PANTHER" id="PTHR43319:SF3">
    <property type="entry name" value="BETA-LACTAMASE-RELATED DOMAIN-CONTAINING PROTEIN"/>
    <property type="match status" value="1"/>
</dbReference>
<evidence type="ECO:0000313" key="2">
    <source>
        <dbReference type="EMBL" id="ETX08517.1"/>
    </source>
</evidence>
<dbReference type="SUPFAM" id="SSF56601">
    <property type="entry name" value="beta-lactamase/transpeptidase-like"/>
    <property type="match status" value="1"/>
</dbReference>
<dbReference type="AlphaFoldDB" id="W4MFT3"/>
<organism evidence="2 3">
    <name type="scientific">Candidatus Entotheonella gemina</name>
    <dbReference type="NCBI Taxonomy" id="1429439"/>
    <lineage>
        <taxon>Bacteria</taxon>
        <taxon>Pseudomonadati</taxon>
        <taxon>Nitrospinota/Tectimicrobiota group</taxon>
        <taxon>Candidatus Tectimicrobiota</taxon>
        <taxon>Candidatus Entotheonellia</taxon>
        <taxon>Candidatus Entotheonellales</taxon>
        <taxon>Candidatus Entotheonellaceae</taxon>
        <taxon>Candidatus Entotheonella</taxon>
    </lineage>
</organism>
<feature type="domain" description="Beta-lactamase-related" evidence="1">
    <location>
        <begin position="42"/>
        <end position="388"/>
    </location>
</feature>
<accession>W4MFT3</accession>
<dbReference type="HOGENOM" id="CLU_035614_3_0_7"/>
<evidence type="ECO:0000259" key="1">
    <source>
        <dbReference type="Pfam" id="PF00144"/>
    </source>
</evidence>
<protein>
    <recommendedName>
        <fullName evidence="1">Beta-lactamase-related domain-containing protein</fullName>
    </recommendedName>
</protein>
<dbReference type="EMBL" id="AZHX01000199">
    <property type="protein sequence ID" value="ETX08517.1"/>
    <property type="molecule type" value="Genomic_DNA"/>
</dbReference>
<dbReference type="InterPro" id="IPR012338">
    <property type="entry name" value="Beta-lactam/transpept-like"/>
</dbReference>
<reference evidence="2 3" key="1">
    <citation type="journal article" date="2014" name="Nature">
        <title>An environmental bacterial taxon with a large and distinct metabolic repertoire.</title>
        <authorList>
            <person name="Wilson M.C."/>
            <person name="Mori T."/>
            <person name="Ruckert C."/>
            <person name="Uria A.R."/>
            <person name="Helf M.J."/>
            <person name="Takada K."/>
            <person name="Gernert C."/>
            <person name="Steffens U.A."/>
            <person name="Heycke N."/>
            <person name="Schmitt S."/>
            <person name="Rinke C."/>
            <person name="Helfrich E.J."/>
            <person name="Brachmann A.O."/>
            <person name="Gurgui C."/>
            <person name="Wakimoto T."/>
            <person name="Kracht M."/>
            <person name="Crusemann M."/>
            <person name="Hentschel U."/>
            <person name="Abe I."/>
            <person name="Matsunaga S."/>
            <person name="Kalinowski J."/>
            <person name="Takeyama H."/>
            <person name="Piel J."/>
        </authorList>
    </citation>
    <scope>NUCLEOTIDE SEQUENCE [LARGE SCALE GENOMIC DNA]</scope>
    <source>
        <strain evidence="3">TSY2</strain>
    </source>
</reference>